<dbReference type="SMART" id="SM00427">
    <property type="entry name" value="H2B"/>
    <property type="match status" value="1"/>
</dbReference>
<feature type="compositionally biased region" description="Basic and acidic residues" evidence="2">
    <location>
        <begin position="23"/>
        <end position="45"/>
    </location>
</feature>
<evidence type="ECO:0000256" key="1">
    <source>
        <dbReference type="ARBA" id="ARBA00006846"/>
    </source>
</evidence>
<comment type="similarity">
    <text evidence="1">Belongs to the histone H2B family.</text>
</comment>
<sequence>MAHLSSEFSQTLGQDTTMARAKKTVEPKAERGADTKSAKKSEKKADGKKRKTKHSTVKSHGIYIHRVLKQVHPDLRISNTAMSIIGSLVDDMFERFAHEASVLAKYAHRQTIASREVQSAARLVLPGELSKHAVSEGQKAMSPQRLAVPVSLWQPPCRVEDPLYAIQERQPFIPTEERYVEEVSSPNFEEGQLPCSEEERIGEEEPIRTQHSPR</sequence>
<dbReference type="GO" id="GO:0005634">
    <property type="term" value="C:nucleus"/>
    <property type="evidence" value="ECO:0007669"/>
    <property type="project" value="UniProtKB-ARBA"/>
</dbReference>
<feature type="region of interest" description="Disordered" evidence="2">
    <location>
        <begin position="183"/>
        <end position="214"/>
    </location>
</feature>
<dbReference type="InterPro" id="IPR009072">
    <property type="entry name" value="Histone-fold"/>
</dbReference>
<dbReference type="SUPFAM" id="SSF47113">
    <property type="entry name" value="Histone-fold"/>
    <property type="match status" value="1"/>
</dbReference>
<feature type="compositionally biased region" description="Basic residues" evidence="2">
    <location>
        <begin position="46"/>
        <end position="57"/>
    </location>
</feature>
<dbReference type="GO" id="GO:0046982">
    <property type="term" value="F:protein heterodimerization activity"/>
    <property type="evidence" value="ECO:0007669"/>
    <property type="project" value="InterPro"/>
</dbReference>
<dbReference type="Proteomes" id="UP001175271">
    <property type="component" value="Unassembled WGS sequence"/>
</dbReference>
<evidence type="ECO:0000259" key="3">
    <source>
        <dbReference type="Pfam" id="PF00125"/>
    </source>
</evidence>
<feature type="domain" description="Core Histone H2A/H2B/H3" evidence="3">
    <location>
        <begin position="41"/>
        <end position="123"/>
    </location>
</feature>
<dbReference type="GO" id="GO:0003677">
    <property type="term" value="F:DNA binding"/>
    <property type="evidence" value="ECO:0007669"/>
    <property type="project" value="InterPro"/>
</dbReference>
<name>A0AA39LRF7_9BILA</name>
<keyword evidence="5" id="KW-1185">Reference proteome</keyword>
<dbReference type="PRINTS" id="PR00621">
    <property type="entry name" value="HISTONEH2B"/>
</dbReference>
<feature type="compositionally biased region" description="Basic and acidic residues" evidence="2">
    <location>
        <begin position="197"/>
        <end position="208"/>
    </location>
</feature>
<feature type="region of interest" description="Disordered" evidence="2">
    <location>
        <begin position="1"/>
        <end position="57"/>
    </location>
</feature>
<gene>
    <name evidence="4" type="ORF">QR680_018891</name>
</gene>
<dbReference type="Pfam" id="PF00125">
    <property type="entry name" value="Histone"/>
    <property type="match status" value="1"/>
</dbReference>
<dbReference type="EMBL" id="JAUCMV010000004">
    <property type="protein sequence ID" value="KAK0406922.1"/>
    <property type="molecule type" value="Genomic_DNA"/>
</dbReference>
<evidence type="ECO:0000256" key="2">
    <source>
        <dbReference type="SAM" id="MobiDB-lite"/>
    </source>
</evidence>
<evidence type="ECO:0000313" key="5">
    <source>
        <dbReference type="Proteomes" id="UP001175271"/>
    </source>
</evidence>
<comment type="caution">
    <text evidence="4">The sequence shown here is derived from an EMBL/GenBank/DDBJ whole genome shotgun (WGS) entry which is preliminary data.</text>
</comment>
<dbReference type="InterPro" id="IPR007125">
    <property type="entry name" value="H2A/H2B/H3"/>
</dbReference>
<dbReference type="FunFam" id="1.10.20.10:FF:000043">
    <property type="entry name" value="Histone H2B"/>
    <property type="match status" value="1"/>
</dbReference>
<accession>A0AA39LRF7</accession>
<organism evidence="4 5">
    <name type="scientific">Steinernema hermaphroditum</name>
    <dbReference type="NCBI Taxonomy" id="289476"/>
    <lineage>
        <taxon>Eukaryota</taxon>
        <taxon>Metazoa</taxon>
        <taxon>Ecdysozoa</taxon>
        <taxon>Nematoda</taxon>
        <taxon>Chromadorea</taxon>
        <taxon>Rhabditida</taxon>
        <taxon>Tylenchina</taxon>
        <taxon>Panagrolaimomorpha</taxon>
        <taxon>Strongyloidoidea</taxon>
        <taxon>Steinernematidae</taxon>
        <taxon>Steinernema</taxon>
    </lineage>
</organism>
<dbReference type="PANTHER" id="PTHR23428">
    <property type="entry name" value="HISTONE H2B"/>
    <property type="match status" value="1"/>
</dbReference>
<dbReference type="InterPro" id="IPR000558">
    <property type="entry name" value="Histone_H2B"/>
</dbReference>
<dbReference type="CDD" id="cd22910">
    <property type="entry name" value="HFD_H2B"/>
    <property type="match status" value="1"/>
</dbReference>
<dbReference type="GO" id="GO:0000786">
    <property type="term" value="C:nucleosome"/>
    <property type="evidence" value="ECO:0007669"/>
    <property type="project" value="InterPro"/>
</dbReference>
<dbReference type="AlphaFoldDB" id="A0AA39LRF7"/>
<dbReference type="Gene3D" id="1.10.20.10">
    <property type="entry name" value="Histone, subunit A"/>
    <property type="match status" value="1"/>
</dbReference>
<proteinExistence type="inferred from homology"/>
<dbReference type="GO" id="GO:0030527">
    <property type="term" value="F:structural constituent of chromatin"/>
    <property type="evidence" value="ECO:0007669"/>
    <property type="project" value="InterPro"/>
</dbReference>
<evidence type="ECO:0000313" key="4">
    <source>
        <dbReference type="EMBL" id="KAK0406922.1"/>
    </source>
</evidence>
<protein>
    <recommendedName>
        <fullName evidence="3">Core Histone H2A/H2B/H3 domain-containing protein</fullName>
    </recommendedName>
</protein>
<feature type="compositionally biased region" description="Polar residues" evidence="2">
    <location>
        <begin position="1"/>
        <end position="17"/>
    </location>
</feature>
<reference evidence="4" key="1">
    <citation type="submission" date="2023-06" db="EMBL/GenBank/DDBJ databases">
        <title>Genomic analysis of the entomopathogenic nematode Steinernema hermaphroditum.</title>
        <authorList>
            <person name="Schwarz E.M."/>
            <person name="Heppert J.K."/>
            <person name="Baniya A."/>
            <person name="Schwartz H.T."/>
            <person name="Tan C.-H."/>
            <person name="Antoshechkin I."/>
            <person name="Sternberg P.W."/>
            <person name="Goodrich-Blair H."/>
            <person name="Dillman A.R."/>
        </authorList>
    </citation>
    <scope>NUCLEOTIDE SEQUENCE</scope>
    <source>
        <strain evidence="4">PS9179</strain>
        <tissue evidence="4">Whole animal</tissue>
    </source>
</reference>